<reference evidence="2" key="1">
    <citation type="journal article" date="2014" name="Nat. Genet.">
        <title>The genome of the stress-tolerant wild tomato species Solanum pennellii.</title>
        <authorList>
            <person name="Bolger A."/>
            <person name="Scossa F."/>
            <person name="Bolger M.E."/>
            <person name="Lanz C."/>
            <person name="Maumus F."/>
            <person name="Tohge T."/>
            <person name="Quesneville H."/>
            <person name="Alseekh S."/>
            <person name="Sorensen I."/>
            <person name="Lichtenstein G."/>
            <person name="Fich E.A."/>
            <person name="Conte M."/>
            <person name="Keller H."/>
            <person name="Schneeberger K."/>
            <person name="Schwacke R."/>
            <person name="Ofner I."/>
            <person name="Vrebalov J."/>
            <person name="Xu Y."/>
            <person name="Osorio S."/>
            <person name="Aflitos S.A."/>
            <person name="Schijlen E."/>
            <person name="Jimenez-Gomez J.M."/>
            <person name="Ryngajllo M."/>
            <person name="Kimura S."/>
            <person name="Kumar R."/>
            <person name="Koenig D."/>
            <person name="Headland L.R."/>
            <person name="Maloof J.N."/>
            <person name="Sinha N."/>
            <person name="van Ham R.C."/>
            <person name="Lankhorst R.K."/>
            <person name="Mao L."/>
            <person name="Vogel A."/>
            <person name="Arsova B."/>
            <person name="Panstruga R."/>
            <person name="Fei Z."/>
            <person name="Rose J.K."/>
            <person name="Zamir D."/>
            <person name="Carrari F."/>
            <person name="Giovannoni J.J."/>
            <person name="Weigel D."/>
            <person name="Usadel B."/>
            <person name="Fernie A.R."/>
        </authorList>
    </citation>
    <scope>NUCLEOTIDE SEQUENCE [LARGE SCALE GENOMIC DNA]</scope>
    <source>
        <strain evidence="2">cv. LA0716</strain>
    </source>
</reference>
<dbReference type="InterPro" id="IPR050951">
    <property type="entry name" value="Retrovirus_Pol_polyprotein"/>
</dbReference>
<proteinExistence type="predicted"/>
<dbReference type="PANTHER" id="PTHR37984:SF5">
    <property type="entry name" value="PROTEIN NYNRIN-LIKE"/>
    <property type="match status" value="1"/>
</dbReference>
<dbReference type="PROSITE" id="PS50994">
    <property type="entry name" value="INTEGRASE"/>
    <property type="match status" value="1"/>
</dbReference>
<gene>
    <name evidence="3" type="primary">LOC107027500</name>
</gene>
<dbReference type="SUPFAM" id="SSF53098">
    <property type="entry name" value="Ribonuclease H-like"/>
    <property type="match status" value="1"/>
</dbReference>
<reference evidence="3" key="2">
    <citation type="submission" date="2025-08" db="UniProtKB">
        <authorList>
            <consortium name="RefSeq"/>
        </authorList>
    </citation>
    <scope>IDENTIFICATION</scope>
</reference>
<dbReference type="RefSeq" id="XP_015084142.1">
    <property type="nucleotide sequence ID" value="XM_015228656.1"/>
</dbReference>
<dbReference type="GeneID" id="107027500"/>
<dbReference type="Proteomes" id="UP000694930">
    <property type="component" value="Chromosome 8"/>
</dbReference>
<feature type="domain" description="Integrase catalytic" evidence="1">
    <location>
        <begin position="1"/>
        <end position="131"/>
    </location>
</feature>
<dbReference type="InterPro" id="IPR001584">
    <property type="entry name" value="Integrase_cat-core"/>
</dbReference>
<evidence type="ECO:0000313" key="2">
    <source>
        <dbReference type="Proteomes" id="UP000694930"/>
    </source>
</evidence>
<organism evidence="2 3">
    <name type="scientific">Solanum pennellii</name>
    <name type="common">Tomato</name>
    <name type="synonym">Lycopersicon pennellii</name>
    <dbReference type="NCBI Taxonomy" id="28526"/>
    <lineage>
        <taxon>Eukaryota</taxon>
        <taxon>Viridiplantae</taxon>
        <taxon>Streptophyta</taxon>
        <taxon>Embryophyta</taxon>
        <taxon>Tracheophyta</taxon>
        <taxon>Spermatophyta</taxon>
        <taxon>Magnoliopsida</taxon>
        <taxon>eudicotyledons</taxon>
        <taxon>Gunneridae</taxon>
        <taxon>Pentapetalae</taxon>
        <taxon>asterids</taxon>
        <taxon>lamiids</taxon>
        <taxon>Solanales</taxon>
        <taxon>Solanaceae</taxon>
        <taxon>Solanoideae</taxon>
        <taxon>Solaneae</taxon>
        <taxon>Solanum</taxon>
        <taxon>Solanum subgen. Lycopersicon</taxon>
    </lineage>
</organism>
<keyword evidence="2" id="KW-1185">Reference proteome</keyword>
<sequence length="141" mass="16501">MKYILVVVDYVSEWVETIELSYNEGKSFTTFFKNNIFSKHSHFCNKLFKALLGKYGVRHNVATPYHPPTNGQVEVSKREIKHIITKTVNANRMDWSKKCEDVLWAYPTSYNTPIEHAYVQLDRALLTQESVSKWSGRARKR</sequence>
<name>A0ABM1HE17_SOLPN</name>
<dbReference type="InterPro" id="IPR036397">
    <property type="entry name" value="RNaseH_sf"/>
</dbReference>
<dbReference type="Gene3D" id="3.30.420.10">
    <property type="entry name" value="Ribonuclease H-like superfamily/Ribonuclease H"/>
    <property type="match status" value="1"/>
</dbReference>
<dbReference type="PANTHER" id="PTHR37984">
    <property type="entry name" value="PROTEIN CBG26694"/>
    <property type="match status" value="1"/>
</dbReference>
<evidence type="ECO:0000259" key="1">
    <source>
        <dbReference type="PROSITE" id="PS50994"/>
    </source>
</evidence>
<accession>A0ABM1HE17</accession>
<protein>
    <submittedName>
        <fullName evidence="3">Uncharacterized protein LOC107027500</fullName>
    </submittedName>
</protein>
<dbReference type="InterPro" id="IPR012337">
    <property type="entry name" value="RNaseH-like_sf"/>
</dbReference>
<evidence type="ECO:0000313" key="3">
    <source>
        <dbReference type="RefSeq" id="XP_015084142.1"/>
    </source>
</evidence>